<evidence type="ECO:0000256" key="3">
    <source>
        <dbReference type="ARBA" id="ARBA00023125"/>
    </source>
</evidence>
<dbReference type="InterPro" id="IPR000847">
    <property type="entry name" value="LysR_HTH_N"/>
</dbReference>
<name>A0AA42KPI7_9HYPH</name>
<keyword evidence="2" id="KW-0805">Transcription regulation</keyword>
<keyword evidence="3" id="KW-0238">DNA-binding</keyword>
<dbReference type="SUPFAM" id="SSF53850">
    <property type="entry name" value="Periplasmic binding protein-like II"/>
    <property type="match status" value="1"/>
</dbReference>
<dbReference type="PANTHER" id="PTHR30427">
    <property type="entry name" value="TRANSCRIPTIONAL ACTIVATOR PROTEIN LYSR"/>
    <property type="match status" value="1"/>
</dbReference>
<evidence type="ECO:0000256" key="2">
    <source>
        <dbReference type="ARBA" id="ARBA00023015"/>
    </source>
</evidence>
<dbReference type="InterPro" id="IPR036388">
    <property type="entry name" value="WH-like_DNA-bd_sf"/>
</dbReference>
<evidence type="ECO:0000256" key="1">
    <source>
        <dbReference type="ARBA" id="ARBA00009437"/>
    </source>
</evidence>
<dbReference type="Proteomes" id="UP001158087">
    <property type="component" value="Unassembled WGS sequence"/>
</dbReference>
<dbReference type="EMBL" id="JAODYY010000020">
    <property type="protein sequence ID" value="MDH0126954.1"/>
    <property type="molecule type" value="Genomic_DNA"/>
</dbReference>
<dbReference type="GO" id="GO:0010628">
    <property type="term" value="P:positive regulation of gene expression"/>
    <property type="evidence" value="ECO:0007669"/>
    <property type="project" value="TreeGrafter"/>
</dbReference>
<dbReference type="PRINTS" id="PR00039">
    <property type="entry name" value="HTHLYSR"/>
</dbReference>
<comment type="caution">
    <text evidence="6">The sequence shown here is derived from an EMBL/GenBank/DDBJ whole genome shotgun (WGS) entry which is preliminary data.</text>
</comment>
<sequence>MKVRQLEAFQAVVLTGSVTAAAARMNVSQPAVSQLLGQLERACKFKLFDRRGGKIHLTREAEILYAEVDRIFVNVDRIARVATAIQENSWGALRVAAFPAVARCLMPEIILEFQIDHVATRFHIQSMRSRTVVDAVAAQHVDIGVSSMAGDRPEVESILVHTMRAICILPAQHRLAQRSCVHARDLEGEAFISLGQQDGSKSTVDRVFDQLSVNRKILIESGQSETIYSFVAAGAGVSVVDPLCAYNQRDLHETQIAIRPFLPEVDFGLWIIKQKHHQNYRLLDEFERKTRETLSTKLSAIDADLLG</sequence>
<dbReference type="PROSITE" id="PS50931">
    <property type="entry name" value="HTH_LYSR"/>
    <property type="match status" value="1"/>
</dbReference>
<dbReference type="GO" id="GO:0043565">
    <property type="term" value="F:sequence-specific DNA binding"/>
    <property type="evidence" value="ECO:0007669"/>
    <property type="project" value="TreeGrafter"/>
</dbReference>
<reference evidence="6" key="1">
    <citation type="submission" date="2022-09" db="EMBL/GenBank/DDBJ databases">
        <title>Intensive care unit water sources are persistently colonized with multi-drug resistant bacteria and are the site of extensive horizontal gene transfer of antibiotic resistance genes.</title>
        <authorList>
            <person name="Diorio-Toth L."/>
        </authorList>
    </citation>
    <scope>NUCLEOTIDE SEQUENCE</scope>
    <source>
        <strain evidence="6">GD04153</strain>
    </source>
</reference>
<proteinExistence type="inferred from homology"/>
<dbReference type="SUPFAM" id="SSF46785">
    <property type="entry name" value="Winged helix' DNA-binding domain"/>
    <property type="match status" value="1"/>
</dbReference>
<dbReference type="Gene3D" id="1.10.10.10">
    <property type="entry name" value="Winged helix-like DNA-binding domain superfamily/Winged helix DNA-binding domain"/>
    <property type="match status" value="1"/>
</dbReference>
<feature type="domain" description="HTH lysR-type" evidence="5">
    <location>
        <begin position="1"/>
        <end position="58"/>
    </location>
</feature>
<dbReference type="AlphaFoldDB" id="A0AA42KPI7"/>
<dbReference type="PANTHER" id="PTHR30427:SF1">
    <property type="entry name" value="TRANSCRIPTIONAL ACTIVATOR PROTEIN LYSR"/>
    <property type="match status" value="1"/>
</dbReference>
<dbReference type="InterPro" id="IPR005119">
    <property type="entry name" value="LysR_subst-bd"/>
</dbReference>
<dbReference type="Pfam" id="PF03466">
    <property type="entry name" value="LysR_substrate"/>
    <property type="match status" value="1"/>
</dbReference>
<gene>
    <name evidence="6" type="ORF">N7376_23575</name>
</gene>
<dbReference type="GO" id="GO:0003700">
    <property type="term" value="F:DNA-binding transcription factor activity"/>
    <property type="evidence" value="ECO:0007669"/>
    <property type="project" value="InterPro"/>
</dbReference>
<organism evidence="6 7">
    <name type="scientific">Brucella intermedia GD04153</name>
    <dbReference type="NCBI Taxonomy" id="2975438"/>
    <lineage>
        <taxon>Bacteria</taxon>
        <taxon>Pseudomonadati</taxon>
        <taxon>Pseudomonadota</taxon>
        <taxon>Alphaproteobacteria</taxon>
        <taxon>Hyphomicrobiales</taxon>
        <taxon>Brucellaceae</taxon>
        <taxon>Brucella/Ochrobactrum group</taxon>
        <taxon>Brucella</taxon>
    </lineage>
</organism>
<evidence type="ECO:0000259" key="5">
    <source>
        <dbReference type="PROSITE" id="PS50931"/>
    </source>
</evidence>
<dbReference type="Pfam" id="PF00126">
    <property type="entry name" value="HTH_1"/>
    <property type="match status" value="1"/>
</dbReference>
<keyword evidence="4" id="KW-0804">Transcription</keyword>
<evidence type="ECO:0000256" key="4">
    <source>
        <dbReference type="ARBA" id="ARBA00023163"/>
    </source>
</evidence>
<comment type="similarity">
    <text evidence="1">Belongs to the LysR transcriptional regulatory family.</text>
</comment>
<dbReference type="Gene3D" id="3.40.190.290">
    <property type="match status" value="1"/>
</dbReference>
<accession>A0AA42KPI7</accession>
<evidence type="ECO:0000313" key="7">
    <source>
        <dbReference type="Proteomes" id="UP001158087"/>
    </source>
</evidence>
<evidence type="ECO:0000313" key="6">
    <source>
        <dbReference type="EMBL" id="MDH0126954.1"/>
    </source>
</evidence>
<dbReference type="InterPro" id="IPR036390">
    <property type="entry name" value="WH_DNA-bd_sf"/>
</dbReference>
<protein>
    <submittedName>
        <fullName evidence="6">LysR substrate-binding domain-containing protein</fullName>
    </submittedName>
</protein>